<keyword evidence="4 6" id="KW-0807">Transducer</keyword>
<dbReference type="CDD" id="cd06225">
    <property type="entry name" value="HAMP"/>
    <property type="match status" value="1"/>
</dbReference>
<comment type="similarity">
    <text evidence="5">Belongs to the methyl-accepting chemotaxis (MCP) protein family.</text>
</comment>
<dbReference type="AlphaFoldDB" id="A0A229UW72"/>
<evidence type="ECO:0000256" key="5">
    <source>
        <dbReference type="ARBA" id="ARBA00029447"/>
    </source>
</evidence>
<dbReference type="EMBL" id="NMQW01000003">
    <property type="protein sequence ID" value="OXM87674.1"/>
    <property type="molecule type" value="Genomic_DNA"/>
</dbReference>
<dbReference type="PROSITE" id="PS50885">
    <property type="entry name" value="HAMP"/>
    <property type="match status" value="1"/>
</dbReference>
<dbReference type="PROSITE" id="PS50111">
    <property type="entry name" value="CHEMOTAXIS_TRANSDUC_2"/>
    <property type="match status" value="1"/>
</dbReference>
<keyword evidence="3 7" id="KW-0472">Membrane</keyword>
<evidence type="ECO:0000313" key="11">
    <source>
        <dbReference type="Proteomes" id="UP000215509"/>
    </source>
</evidence>
<accession>A0A229UW72</accession>
<dbReference type="GO" id="GO:0007165">
    <property type="term" value="P:signal transduction"/>
    <property type="evidence" value="ECO:0007669"/>
    <property type="project" value="UniProtKB-KW"/>
</dbReference>
<dbReference type="InterPro" id="IPR004089">
    <property type="entry name" value="MCPsignal_dom"/>
</dbReference>
<evidence type="ECO:0000313" key="10">
    <source>
        <dbReference type="EMBL" id="OXM87674.1"/>
    </source>
</evidence>
<dbReference type="SUPFAM" id="SSF58104">
    <property type="entry name" value="Methyl-accepting chemotaxis protein (MCP) signaling domain"/>
    <property type="match status" value="1"/>
</dbReference>
<feature type="domain" description="Methyl-accepting transducer" evidence="8">
    <location>
        <begin position="134"/>
        <end position="391"/>
    </location>
</feature>
<sequence length="420" mass="46315">MMNWFQSLSFKKKLQLGCYLLVAIYSLALLAFVLQSSEHTIVGIVFLVIMLGLTFPFINWFERALTEPISNISRVALNISKGDFSQKVVVQTDDALGELGTSFNKMMEKLREILRDTGSMSKHVFDSSRDIYFKNENLKTVLDQVAVSSNELAAGASQISEEISDISIATKDIEEKVNTFNESTQQMNTRSGQMIALVEKGLQAVETQSHGMKRNVEATSNVSQTIDRLAEQAGGISQITRTISDIAEQTNLLSLNASIEAARAGEHGKGFAVVAQEVRKLAEESTTSTKEVFQLVRSIEEGIRQALTHIATNEQIVHTQTQLIEETEAIFADIVNSVKFISEQIASFARESELMLGSAQRISATMESISAITEQSAAGTQEVSASMNEQINSVQAIVQQSEEMIKLVTQLQQTIQVFKL</sequence>
<dbReference type="InterPro" id="IPR003660">
    <property type="entry name" value="HAMP_dom"/>
</dbReference>
<dbReference type="SMART" id="SM00283">
    <property type="entry name" value="MA"/>
    <property type="match status" value="1"/>
</dbReference>
<proteinExistence type="inferred from homology"/>
<evidence type="ECO:0000256" key="7">
    <source>
        <dbReference type="SAM" id="Phobius"/>
    </source>
</evidence>
<name>A0A229UW72_9BACL</name>
<feature type="domain" description="HAMP" evidence="9">
    <location>
        <begin position="63"/>
        <end position="115"/>
    </location>
</feature>
<organism evidence="10 11">
    <name type="scientific">Paenibacillus rigui</name>
    <dbReference type="NCBI Taxonomy" id="554312"/>
    <lineage>
        <taxon>Bacteria</taxon>
        <taxon>Bacillati</taxon>
        <taxon>Bacillota</taxon>
        <taxon>Bacilli</taxon>
        <taxon>Bacillales</taxon>
        <taxon>Paenibacillaceae</taxon>
        <taxon>Paenibacillus</taxon>
    </lineage>
</organism>
<evidence type="ECO:0000256" key="2">
    <source>
        <dbReference type="ARBA" id="ARBA00022475"/>
    </source>
</evidence>
<dbReference type="Pfam" id="PF00015">
    <property type="entry name" value="MCPsignal"/>
    <property type="match status" value="1"/>
</dbReference>
<comment type="caution">
    <text evidence="10">The sequence shown here is derived from an EMBL/GenBank/DDBJ whole genome shotgun (WGS) entry which is preliminary data.</text>
</comment>
<keyword evidence="11" id="KW-1185">Reference proteome</keyword>
<dbReference type="OrthoDB" id="2489132at2"/>
<evidence type="ECO:0000256" key="3">
    <source>
        <dbReference type="ARBA" id="ARBA00023136"/>
    </source>
</evidence>
<dbReference type="Gene3D" id="6.10.340.10">
    <property type="match status" value="1"/>
</dbReference>
<dbReference type="Pfam" id="PF00672">
    <property type="entry name" value="HAMP"/>
    <property type="match status" value="1"/>
</dbReference>
<dbReference type="PANTHER" id="PTHR32089:SF114">
    <property type="entry name" value="METHYL-ACCEPTING CHEMOTAXIS PROTEIN MCPB"/>
    <property type="match status" value="1"/>
</dbReference>
<feature type="transmembrane region" description="Helical" evidence="7">
    <location>
        <begin position="16"/>
        <end position="34"/>
    </location>
</feature>
<evidence type="ECO:0000256" key="6">
    <source>
        <dbReference type="PROSITE-ProRule" id="PRU00284"/>
    </source>
</evidence>
<evidence type="ECO:0000256" key="1">
    <source>
        <dbReference type="ARBA" id="ARBA00004236"/>
    </source>
</evidence>
<evidence type="ECO:0000259" key="8">
    <source>
        <dbReference type="PROSITE" id="PS50111"/>
    </source>
</evidence>
<feature type="transmembrane region" description="Helical" evidence="7">
    <location>
        <begin position="40"/>
        <end position="61"/>
    </location>
</feature>
<dbReference type="Proteomes" id="UP000215509">
    <property type="component" value="Unassembled WGS sequence"/>
</dbReference>
<protein>
    <submittedName>
        <fullName evidence="10">Methyl-accepting chemotaxis protein</fullName>
    </submittedName>
</protein>
<gene>
    <name evidence="10" type="ORF">CF651_04110</name>
</gene>
<comment type="subcellular location">
    <subcellularLocation>
        <location evidence="1">Cell membrane</location>
    </subcellularLocation>
</comment>
<dbReference type="SMART" id="SM00304">
    <property type="entry name" value="HAMP"/>
    <property type="match status" value="1"/>
</dbReference>
<keyword evidence="2" id="KW-1003">Cell membrane</keyword>
<keyword evidence="7" id="KW-1133">Transmembrane helix</keyword>
<dbReference type="Gene3D" id="1.10.287.950">
    <property type="entry name" value="Methyl-accepting chemotaxis protein"/>
    <property type="match status" value="1"/>
</dbReference>
<dbReference type="CDD" id="cd11386">
    <property type="entry name" value="MCP_signal"/>
    <property type="match status" value="1"/>
</dbReference>
<keyword evidence="7" id="KW-0812">Transmembrane</keyword>
<reference evidence="10 11" key="1">
    <citation type="submission" date="2017-07" db="EMBL/GenBank/DDBJ databases">
        <title>Genome sequencing and assembly of Paenibacillus rigui.</title>
        <authorList>
            <person name="Mayilraj S."/>
        </authorList>
    </citation>
    <scope>NUCLEOTIDE SEQUENCE [LARGE SCALE GENOMIC DNA]</scope>
    <source>
        <strain evidence="10 11">JCM 16352</strain>
    </source>
</reference>
<dbReference type="GO" id="GO:0005886">
    <property type="term" value="C:plasma membrane"/>
    <property type="evidence" value="ECO:0007669"/>
    <property type="project" value="UniProtKB-SubCell"/>
</dbReference>
<evidence type="ECO:0000259" key="9">
    <source>
        <dbReference type="PROSITE" id="PS50885"/>
    </source>
</evidence>
<evidence type="ECO:0000256" key="4">
    <source>
        <dbReference type="ARBA" id="ARBA00023224"/>
    </source>
</evidence>
<dbReference type="PANTHER" id="PTHR32089">
    <property type="entry name" value="METHYL-ACCEPTING CHEMOTAXIS PROTEIN MCPB"/>
    <property type="match status" value="1"/>
</dbReference>